<dbReference type="EMBL" id="BSYO01000036">
    <property type="protein sequence ID" value="GMH29510.1"/>
    <property type="molecule type" value="Genomic_DNA"/>
</dbReference>
<evidence type="ECO:0000313" key="3">
    <source>
        <dbReference type="Proteomes" id="UP001279734"/>
    </source>
</evidence>
<gene>
    <name evidence="2" type="ORF">Nepgr_031353</name>
</gene>
<keyword evidence="3" id="KW-1185">Reference proteome</keyword>
<protein>
    <submittedName>
        <fullName evidence="2">Uncharacterized protein</fullName>
    </submittedName>
</protein>
<organism evidence="2 3">
    <name type="scientific">Nepenthes gracilis</name>
    <name type="common">Slender pitcher plant</name>
    <dbReference type="NCBI Taxonomy" id="150966"/>
    <lineage>
        <taxon>Eukaryota</taxon>
        <taxon>Viridiplantae</taxon>
        <taxon>Streptophyta</taxon>
        <taxon>Embryophyta</taxon>
        <taxon>Tracheophyta</taxon>
        <taxon>Spermatophyta</taxon>
        <taxon>Magnoliopsida</taxon>
        <taxon>eudicotyledons</taxon>
        <taxon>Gunneridae</taxon>
        <taxon>Pentapetalae</taxon>
        <taxon>Caryophyllales</taxon>
        <taxon>Nepenthaceae</taxon>
        <taxon>Nepenthes</taxon>
    </lineage>
</organism>
<proteinExistence type="predicted"/>
<sequence length="83" mass="9112">MEIFSSTWPTKIPKHSATRNPLLGPTLLQKMPTRQNVRNGWINLGQSLEKEKESLQAENTPARNSAGLGPQNAETTSPPPSHP</sequence>
<accession>A0AAD3TGJ6</accession>
<name>A0AAD3TGJ6_NEPGR</name>
<feature type="region of interest" description="Disordered" evidence="1">
    <location>
        <begin position="44"/>
        <end position="83"/>
    </location>
</feature>
<dbReference type="AlphaFoldDB" id="A0AAD3TGJ6"/>
<evidence type="ECO:0000256" key="1">
    <source>
        <dbReference type="SAM" id="MobiDB-lite"/>
    </source>
</evidence>
<feature type="region of interest" description="Disordered" evidence="1">
    <location>
        <begin position="1"/>
        <end position="25"/>
    </location>
</feature>
<evidence type="ECO:0000313" key="2">
    <source>
        <dbReference type="EMBL" id="GMH29510.1"/>
    </source>
</evidence>
<reference evidence="2" key="1">
    <citation type="submission" date="2023-05" db="EMBL/GenBank/DDBJ databases">
        <title>Nepenthes gracilis genome sequencing.</title>
        <authorList>
            <person name="Fukushima K."/>
        </authorList>
    </citation>
    <scope>NUCLEOTIDE SEQUENCE</scope>
    <source>
        <strain evidence="2">SING2019-196</strain>
    </source>
</reference>
<dbReference type="Proteomes" id="UP001279734">
    <property type="component" value="Unassembled WGS sequence"/>
</dbReference>
<comment type="caution">
    <text evidence="2">The sequence shown here is derived from an EMBL/GenBank/DDBJ whole genome shotgun (WGS) entry which is preliminary data.</text>
</comment>